<dbReference type="SUPFAM" id="SSF51391">
    <property type="entry name" value="Thiamin phosphate synthase"/>
    <property type="match status" value="1"/>
</dbReference>
<evidence type="ECO:0000313" key="5">
    <source>
        <dbReference type="Proteomes" id="UP000287296"/>
    </source>
</evidence>
<dbReference type="InterPro" id="IPR013785">
    <property type="entry name" value="Aldolase_TIM"/>
</dbReference>
<dbReference type="GO" id="GO:0005737">
    <property type="term" value="C:cytoplasm"/>
    <property type="evidence" value="ECO:0007669"/>
    <property type="project" value="TreeGrafter"/>
</dbReference>
<dbReference type="PANTHER" id="PTHR20857:SF22">
    <property type="entry name" value="THIAZOLE TAUTOMERASE"/>
    <property type="match status" value="1"/>
</dbReference>
<organism evidence="4 5">
    <name type="scientific">Siminovitchia terrae</name>
    <name type="common">Bacillus terrae</name>
    <dbReference type="NCBI Taxonomy" id="1914933"/>
    <lineage>
        <taxon>Bacteria</taxon>
        <taxon>Bacillati</taxon>
        <taxon>Bacillota</taxon>
        <taxon>Bacilli</taxon>
        <taxon>Bacillales</taxon>
        <taxon>Bacillaceae</taxon>
        <taxon>Siminovitchia</taxon>
    </lineage>
</organism>
<dbReference type="Pfam" id="PF02581">
    <property type="entry name" value="TMP-TENI"/>
    <property type="match status" value="1"/>
</dbReference>
<dbReference type="AlphaFoldDB" id="A0A429X2M7"/>
<dbReference type="GO" id="GO:0009228">
    <property type="term" value="P:thiamine biosynthetic process"/>
    <property type="evidence" value="ECO:0007669"/>
    <property type="project" value="UniProtKB-KW"/>
</dbReference>
<dbReference type="OrthoDB" id="9815348at2"/>
<evidence type="ECO:0000313" key="4">
    <source>
        <dbReference type="EMBL" id="RST57555.1"/>
    </source>
</evidence>
<protein>
    <recommendedName>
        <fullName evidence="3">Thiamine phosphate synthase/TenI domain-containing protein</fullName>
    </recommendedName>
</protein>
<comment type="caution">
    <text evidence="4">The sequence shown here is derived from an EMBL/GenBank/DDBJ whole genome shotgun (WGS) entry which is preliminary data.</text>
</comment>
<keyword evidence="2" id="KW-0784">Thiamine biosynthesis</keyword>
<sequence>MELIAVTNGRHSVDRLSRMMVEVEPFVDHFIIRERTKSAIEYVKLIDQLNTANFNKEKLIINDRVDVAVVAGINKVQLPVHGLTLEQVQFCFPNLQAGRSIHSLEEAEKAHRSGANWLLYGHVYETDCKKGQPGRGVEELKKIAEKVPSDIYAIGGIKPSHVEELRKIRIKGIAVMSSIFDHANPARAAEEYRDACRYYHSVERN</sequence>
<reference evidence="4 5" key="1">
    <citation type="submission" date="2018-12" db="EMBL/GenBank/DDBJ databases">
        <authorList>
            <person name="Sun L."/>
            <person name="Chen Z."/>
        </authorList>
    </citation>
    <scope>NUCLEOTIDE SEQUENCE [LARGE SCALE GENOMIC DNA]</scope>
    <source>
        <strain evidence="4 5">LMG 29736</strain>
    </source>
</reference>
<dbReference type="GO" id="GO:0004789">
    <property type="term" value="F:thiamine-phosphate diphosphorylase activity"/>
    <property type="evidence" value="ECO:0007669"/>
    <property type="project" value="TreeGrafter"/>
</dbReference>
<dbReference type="RefSeq" id="WP_126646656.1">
    <property type="nucleotide sequence ID" value="NZ_QYTW02000031.1"/>
</dbReference>
<dbReference type="PANTHER" id="PTHR20857">
    <property type="entry name" value="THIAMINE-PHOSPHATE PYROPHOSPHORYLASE"/>
    <property type="match status" value="1"/>
</dbReference>
<name>A0A429X2M7_SIMTE</name>
<dbReference type="EMBL" id="QYTW02000031">
    <property type="protein sequence ID" value="RST57555.1"/>
    <property type="molecule type" value="Genomic_DNA"/>
</dbReference>
<accession>A0A429X2M7</accession>
<dbReference type="Proteomes" id="UP000287296">
    <property type="component" value="Unassembled WGS sequence"/>
</dbReference>
<feature type="domain" description="Thiamine phosphate synthase/TenI" evidence="3">
    <location>
        <begin position="20"/>
        <end position="179"/>
    </location>
</feature>
<evidence type="ECO:0000259" key="3">
    <source>
        <dbReference type="Pfam" id="PF02581"/>
    </source>
</evidence>
<gene>
    <name evidence="4" type="ORF">D5F11_021795</name>
</gene>
<comment type="pathway">
    <text evidence="1">Cofactor biosynthesis; thiamine diphosphate biosynthesis.</text>
</comment>
<proteinExistence type="predicted"/>
<evidence type="ECO:0000256" key="2">
    <source>
        <dbReference type="ARBA" id="ARBA00022977"/>
    </source>
</evidence>
<evidence type="ECO:0000256" key="1">
    <source>
        <dbReference type="ARBA" id="ARBA00004948"/>
    </source>
</evidence>
<dbReference type="InterPro" id="IPR022998">
    <property type="entry name" value="ThiamineP_synth_TenI"/>
</dbReference>
<dbReference type="Gene3D" id="3.20.20.70">
    <property type="entry name" value="Aldolase class I"/>
    <property type="match status" value="1"/>
</dbReference>
<dbReference type="CDD" id="cd00564">
    <property type="entry name" value="TMP_TenI"/>
    <property type="match status" value="1"/>
</dbReference>
<dbReference type="InterPro" id="IPR036206">
    <property type="entry name" value="ThiamineP_synth_sf"/>
</dbReference>